<dbReference type="Gene3D" id="1.25.40.20">
    <property type="entry name" value="Ankyrin repeat-containing domain"/>
    <property type="match status" value="1"/>
</dbReference>
<dbReference type="EMBL" id="JBHFQA010000005">
    <property type="protein sequence ID" value="KAL2098862.1"/>
    <property type="molecule type" value="Genomic_DNA"/>
</dbReference>
<comment type="caution">
    <text evidence="4">The sequence shown here is derived from an EMBL/GenBank/DDBJ whole genome shotgun (WGS) entry which is preliminary data.</text>
</comment>
<proteinExistence type="predicted"/>
<name>A0ABD1KIA7_9TELE</name>
<dbReference type="Proteomes" id="UP001591681">
    <property type="component" value="Unassembled WGS sequence"/>
</dbReference>
<dbReference type="AlphaFoldDB" id="A0ABD1KIA7"/>
<accession>A0ABD1KIA7</accession>
<dbReference type="InterPro" id="IPR002110">
    <property type="entry name" value="Ankyrin_rpt"/>
</dbReference>
<dbReference type="InterPro" id="IPR036770">
    <property type="entry name" value="Ankyrin_rpt-contain_sf"/>
</dbReference>
<dbReference type="PROSITE" id="PS50297">
    <property type="entry name" value="ANK_REP_REGION"/>
    <property type="match status" value="1"/>
</dbReference>
<feature type="repeat" description="ANK" evidence="3">
    <location>
        <begin position="49"/>
        <end position="81"/>
    </location>
</feature>
<dbReference type="InterPro" id="IPR050776">
    <property type="entry name" value="Ank_Repeat/CDKN_Inhibitor"/>
</dbReference>
<evidence type="ECO:0008006" key="6">
    <source>
        <dbReference type="Google" id="ProtNLM"/>
    </source>
</evidence>
<reference evidence="4 5" key="1">
    <citation type="submission" date="2024-09" db="EMBL/GenBank/DDBJ databases">
        <title>A chromosome-level genome assembly of Gray's grenadier anchovy, Coilia grayii.</title>
        <authorList>
            <person name="Fu Z."/>
        </authorList>
    </citation>
    <scope>NUCLEOTIDE SEQUENCE [LARGE SCALE GENOMIC DNA]</scope>
    <source>
        <strain evidence="4">G4</strain>
        <tissue evidence="4">Muscle</tissue>
    </source>
</reference>
<evidence type="ECO:0000256" key="1">
    <source>
        <dbReference type="ARBA" id="ARBA00022737"/>
    </source>
</evidence>
<organism evidence="4 5">
    <name type="scientific">Coilia grayii</name>
    <name type="common">Gray's grenadier anchovy</name>
    <dbReference type="NCBI Taxonomy" id="363190"/>
    <lineage>
        <taxon>Eukaryota</taxon>
        <taxon>Metazoa</taxon>
        <taxon>Chordata</taxon>
        <taxon>Craniata</taxon>
        <taxon>Vertebrata</taxon>
        <taxon>Euteleostomi</taxon>
        <taxon>Actinopterygii</taxon>
        <taxon>Neopterygii</taxon>
        <taxon>Teleostei</taxon>
        <taxon>Clupei</taxon>
        <taxon>Clupeiformes</taxon>
        <taxon>Clupeoidei</taxon>
        <taxon>Engraulidae</taxon>
        <taxon>Coilinae</taxon>
        <taxon>Coilia</taxon>
    </lineage>
</organism>
<evidence type="ECO:0000313" key="4">
    <source>
        <dbReference type="EMBL" id="KAL2098862.1"/>
    </source>
</evidence>
<keyword evidence="5" id="KW-1185">Reference proteome</keyword>
<feature type="repeat" description="ANK" evidence="3">
    <location>
        <begin position="82"/>
        <end position="114"/>
    </location>
</feature>
<sequence length="211" mass="23719">MCLYFSYLSNPCEVMSELHQAAASGDAELVEDILRQNKCDPNQRDVDWNNRTPLHWAAAKGQSEIVRLLIEHGAQPCLCTESGWTAAHFAAEAGRLQVLRMLHAFHAPLDKEDCSGDKPIRIAEIYGHKDCVQFLKRAEADYQEYRHSDLPSRLTLDDTDQEWKLAKTGQGTPMDGAHCEGASSRHNKIKNVGISLPCICKLHHFLITFCC</sequence>
<protein>
    <recommendedName>
        <fullName evidence="6">Ankyrin repeat domain 66</fullName>
    </recommendedName>
</protein>
<dbReference type="PANTHER" id="PTHR24201">
    <property type="entry name" value="ANK_REP_REGION DOMAIN-CONTAINING PROTEIN"/>
    <property type="match status" value="1"/>
</dbReference>
<keyword evidence="2 3" id="KW-0040">ANK repeat</keyword>
<keyword evidence="1" id="KW-0677">Repeat</keyword>
<evidence type="ECO:0000256" key="2">
    <source>
        <dbReference type="ARBA" id="ARBA00023043"/>
    </source>
</evidence>
<gene>
    <name evidence="4" type="ORF">ACEWY4_005342</name>
</gene>
<dbReference type="PROSITE" id="PS50088">
    <property type="entry name" value="ANK_REPEAT"/>
    <property type="match status" value="2"/>
</dbReference>
<evidence type="ECO:0000256" key="3">
    <source>
        <dbReference type="PROSITE-ProRule" id="PRU00023"/>
    </source>
</evidence>
<evidence type="ECO:0000313" key="5">
    <source>
        <dbReference type="Proteomes" id="UP001591681"/>
    </source>
</evidence>
<dbReference type="SUPFAM" id="SSF48403">
    <property type="entry name" value="Ankyrin repeat"/>
    <property type="match status" value="1"/>
</dbReference>
<dbReference type="Pfam" id="PF12796">
    <property type="entry name" value="Ank_2"/>
    <property type="match status" value="1"/>
</dbReference>
<dbReference type="PANTHER" id="PTHR24201:SF15">
    <property type="entry name" value="ANKYRIN REPEAT DOMAIN-CONTAINING PROTEIN 66"/>
    <property type="match status" value="1"/>
</dbReference>
<dbReference type="SMART" id="SM00248">
    <property type="entry name" value="ANK"/>
    <property type="match status" value="4"/>
</dbReference>